<accession>A0A4P9WGZ2</accession>
<name>A0A4P9WGZ2_9FUNG</name>
<keyword evidence="2" id="KW-0472">Membrane</keyword>
<keyword evidence="4" id="KW-1185">Reference proteome</keyword>
<keyword evidence="2" id="KW-0812">Transmembrane</keyword>
<dbReference type="EMBL" id="KZ994786">
    <property type="protein sequence ID" value="RKO92079.1"/>
    <property type="molecule type" value="Genomic_DNA"/>
</dbReference>
<feature type="transmembrane region" description="Helical" evidence="2">
    <location>
        <begin position="31"/>
        <end position="49"/>
    </location>
</feature>
<reference evidence="4" key="1">
    <citation type="journal article" date="2018" name="Nat. Microbiol.">
        <title>Leveraging single-cell genomics to expand the fungal tree of life.</title>
        <authorList>
            <person name="Ahrendt S.R."/>
            <person name="Quandt C.A."/>
            <person name="Ciobanu D."/>
            <person name="Clum A."/>
            <person name="Salamov A."/>
            <person name="Andreopoulos B."/>
            <person name="Cheng J.F."/>
            <person name="Woyke T."/>
            <person name="Pelin A."/>
            <person name="Henrissat B."/>
            <person name="Reynolds N.K."/>
            <person name="Benny G.L."/>
            <person name="Smith M.E."/>
            <person name="James T.Y."/>
            <person name="Grigoriev I.V."/>
        </authorList>
    </citation>
    <scope>NUCLEOTIDE SEQUENCE [LARGE SCALE GENOMIC DNA]</scope>
</reference>
<evidence type="ECO:0000256" key="1">
    <source>
        <dbReference type="SAM" id="MobiDB-lite"/>
    </source>
</evidence>
<dbReference type="OrthoDB" id="1045822at2759"/>
<protein>
    <recommendedName>
        <fullName evidence="5">PLAC8 family-domain-containing protein</fullName>
    </recommendedName>
</protein>
<organism evidence="3 4">
    <name type="scientific">Blyttiomyces helicus</name>
    <dbReference type="NCBI Taxonomy" id="388810"/>
    <lineage>
        <taxon>Eukaryota</taxon>
        <taxon>Fungi</taxon>
        <taxon>Fungi incertae sedis</taxon>
        <taxon>Chytridiomycota</taxon>
        <taxon>Chytridiomycota incertae sedis</taxon>
        <taxon>Chytridiomycetes</taxon>
        <taxon>Chytridiomycetes incertae sedis</taxon>
        <taxon>Blyttiomyces</taxon>
    </lineage>
</organism>
<evidence type="ECO:0000256" key="2">
    <source>
        <dbReference type="SAM" id="Phobius"/>
    </source>
</evidence>
<dbReference type="Proteomes" id="UP000269721">
    <property type="component" value="Unassembled WGS sequence"/>
</dbReference>
<feature type="compositionally biased region" description="Low complexity" evidence="1">
    <location>
        <begin position="1"/>
        <end position="10"/>
    </location>
</feature>
<dbReference type="NCBIfam" id="TIGR01571">
    <property type="entry name" value="A_thal_Cys_rich"/>
    <property type="match status" value="1"/>
</dbReference>
<evidence type="ECO:0000313" key="4">
    <source>
        <dbReference type="Proteomes" id="UP000269721"/>
    </source>
</evidence>
<evidence type="ECO:0008006" key="5">
    <source>
        <dbReference type="Google" id="ProtNLM"/>
    </source>
</evidence>
<dbReference type="InterPro" id="IPR006461">
    <property type="entry name" value="PLAC_motif_containing"/>
</dbReference>
<feature type="region of interest" description="Disordered" evidence="1">
    <location>
        <begin position="1"/>
        <end position="22"/>
    </location>
</feature>
<keyword evidence="2" id="KW-1133">Transmembrane helix</keyword>
<sequence>MTAGAASAAAVSFDPDPMSSSGRSPFDFHTLILPIILVLRVSAGGALAIRGEIRMRANVEGNACNDCLAMFFCPCCAAVQETTEIDELERAGLL</sequence>
<dbReference type="Pfam" id="PF04749">
    <property type="entry name" value="PLAC8"/>
    <property type="match status" value="1"/>
</dbReference>
<proteinExistence type="predicted"/>
<evidence type="ECO:0000313" key="3">
    <source>
        <dbReference type="EMBL" id="RKO92079.1"/>
    </source>
</evidence>
<dbReference type="AlphaFoldDB" id="A0A4P9WGZ2"/>
<gene>
    <name evidence="3" type="ORF">BDK51DRAFT_45013</name>
</gene>